<name>A0ABR2XCE4_9PEZI</name>
<proteinExistence type="predicted"/>
<sequence length="18" mass="1954">MAGYSSIPLQHTSTGAFW</sequence>
<organism evidence="1 2">
    <name type="scientific">Seiridium cardinale</name>
    <dbReference type="NCBI Taxonomy" id="138064"/>
    <lineage>
        <taxon>Eukaryota</taxon>
        <taxon>Fungi</taxon>
        <taxon>Dikarya</taxon>
        <taxon>Ascomycota</taxon>
        <taxon>Pezizomycotina</taxon>
        <taxon>Sordariomycetes</taxon>
        <taxon>Xylariomycetidae</taxon>
        <taxon>Amphisphaeriales</taxon>
        <taxon>Sporocadaceae</taxon>
        <taxon>Seiridium</taxon>
    </lineage>
</organism>
<protein>
    <submittedName>
        <fullName evidence="1">Uncharacterized protein</fullName>
    </submittedName>
</protein>
<dbReference type="Proteomes" id="UP001465668">
    <property type="component" value="Unassembled WGS sequence"/>
</dbReference>
<accession>A0ABR2XCE4</accession>
<evidence type="ECO:0000313" key="1">
    <source>
        <dbReference type="EMBL" id="KAK9771432.1"/>
    </source>
</evidence>
<keyword evidence="2" id="KW-1185">Reference proteome</keyword>
<reference evidence="1 2" key="1">
    <citation type="submission" date="2024-02" db="EMBL/GenBank/DDBJ databases">
        <title>First draft genome assembly of two strains of Seiridium cardinale.</title>
        <authorList>
            <person name="Emiliani G."/>
            <person name="Scali E."/>
        </authorList>
    </citation>
    <scope>NUCLEOTIDE SEQUENCE [LARGE SCALE GENOMIC DNA]</scope>
    <source>
        <strain evidence="1 2">BM-138-000479</strain>
    </source>
</reference>
<evidence type="ECO:0000313" key="2">
    <source>
        <dbReference type="Proteomes" id="UP001465668"/>
    </source>
</evidence>
<gene>
    <name evidence="1" type="ORF">SCAR479_11911</name>
</gene>
<dbReference type="EMBL" id="JARVKM010000075">
    <property type="protein sequence ID" value="KAK9771432.1"/>
    <property type="molecule type" value="Genomic_DNA"/>
</dbReference>
<comment type="caution">
    <text evidence="1">The sequence shown here is derived from an EMBL/GenBank/DDBJ whole genome shotgun (WGS) entry which is preliminary data.</text>
</comment>